<dbReference type="Proteomes" id="UP000002382">
    <property type="component" value="Chromosome"/>
</dbReference>
<dbReference type="Gene3D" id="3.30.1490.20">
    <property type="entry name" value="ATP-grasp fold, A domain"/>
    <property type="match status" value="1"/>
</dbReference>
<dbReference type="InterPro" id="IPR003806">
    <property type="entry name" value="ATP-grasp_PylC-type"/>
</dbReference>
<dbReference type="SUPFAM" id="SSF56059">
    <property type="entry name" value="Glutathione synthetase ATP-binding domain-like"/>
    <property type="match status" value="1"/>
</dbReference>
<dbReference type="EMBL" id="CP001634">
    <property type="protein sequence ID" value="ACR80449.1"/>
    <property type="molecule type" value="Genomic_DNA"/>
</dbReference>
<reference evidence="3 4" key="2">
    <citation type="journal article" date="2011" name="J. Bacteriol.">
        <title>Genome Sequence of Kosmotoga olearia Strain TBF 19.5.1, a Thermophilic Bacterium with a Wide Growth Temperature Range, Isolated from the Troll B Oil Platform in the North Sea.</title>
        <authorList>
            <person name="Swithers K.S."/>
            <person name="Dipippo J.L."/>
            <person name="Bruce D.C."/>
            <person name="Detter C."/>
            <person name="Tapia R."/>
            <person name="Han S."/>
            <person name="Goodwin L.A."/>
            <person name="Han J."/>
            <person name="Woyke T."/>
            <person name="Pitluck S."/>
            <person name="Pennacchio L."/>
            <person name="Nolan M."/>
            <person name="Mikhailova N."/>
            <person name="Land M.L."/>
            <person name="Nesbo C.L."/>
            <person name="Gogarten J.P."/>
            <person name="Noll K.M."/>
        </authorList>
    </citation>
    <scope>NUCLEOTIDE SEQUENCE [LARGE SCALE GENOMIC DNA]</scope>
    <source>
        <strain evidence="4">ATCC BAA-1733 / DSM 21960 / TBF 19.5.1</strain>
    </source>
</reference>
<name>C5CFV5_KOSOT</name>
<keyword evidence="4" id="KW-1185">Reference proteome</keyword>
<dbReference type="Gene3D" id="3.40.50.20">
    <property type="match status" value="1"/>
</dbReference>
<dbReference type="eggNOG" id="COG3919">
    <property type="taxonomic scope" value="Bacteria"/>
</dbReference>
<dbReference type="Pfam" id="PF02655">
    <property type="entry name" value="ATP-grasp_3"/>
    <property type="match status" value="1"/>
</dbReference>
<dbReference type="STRING" id="521045.Kole_1764"/>
<sequence length="409" mass="47090">MIFLARVLVTCARMMYALNTIRLLHKEGHEVYAADSVKSAGGLYSRYVKKSFIYPYVSRQSEEFINFILKIVEEHKIDVLLPGFEDAFVISYYKDRFEGKVKLLVADFSKVAFLHDKYSVSRLAEKIEIPSPKTVLFRDFEPTEWDFPVIIKPRRNRGALGIRFVKDFNELKKLSGKLNASEYLVQEPLPRVQYCTTGIAYNGKLIANVIYKNIREYPEAGGFGTYRISYDIPEITDYVEKIVEEIDYTGFICADFLYDEKRDTYFITDVNPRMSPGLYVGYASGIDFPKLYVDLLMDPDSVKPIKAKTGTGSYTGYLEVGWFFAVLFKGKFKKLKGFFGSRKGMMDDVWDSKDPLPAFVMFFSMLSSAVIGPLFGGQEEFYYTGCLFESEYFPEMQAVEELQRKYEAV</sequence>
<dbReference type="AlphaFoldDB" id="C5CFV5"/>
<evidence type="ECO:0000313" key="4">
    <source>
        <dbReference type="Proteomes" id="UP000002382"/>
    </source>
</evidence>
<keyword evidence="1" id="KW-0547">Nucleotide-binding</keyword>
<proteinExistence type="predicted"/>
<dbReference type="InterPro" id="IPR011761">
    <property type="entry name" value="ATP-grasp"/>
</dbReference>
<dbReference type="KEGG" id="kol:Kole_1764"/>
<dbReference type="PROSITE" id="PS50975">
    <property type="entry name" value="ATP_GRASP"/>
    <property type="match status" value="1"/>
</dbReference>
<protein>
    <recommendedName>
        <fullName evidence="2">ATP-grasp domain-containing protein</fullName>
    </recommendedName>
</protein>
<keyword evidence="1" id="KW-0067">ATP-binding</keyword>
<feature type="domain" description="ATP-grasp" evidence="2">
    <location>
        <begin position="121"/>
        <end position="297"/>
    </location>
</feature>
<dbReference type="GO" id="GO:0046872">
    <property type="term" value="F:metal ion binding"/>
    <property type="evidence" value="ECO:0007669"/>
    <property type="project" value="InterPro"/>
</dbReference>
<dbReference type="GO" id="GO:0005524">
    <property type="term" value="F:ATP binding"/>
    <property type="evidence" value="ECO:0007669"/>
    <property type="project" value="UniProtKB-UniRule"/>
</dbReference>
<evidence type="ECO:0000313" key="3">
    <source>
        <dbReference type="EMBL" id="ACR80449.1"/>
    </source>
</evidence>
<organism evidence="3 4">
    <name type="scientific">Kosmotoga olearia (strain ATCC BAA-1733 / DSM 21960 / TBF 19.5.1)</name>
    <dbReference type="NCBI Taxonomy" id="521045"/>
    <lineage>
        <taxon>Bacteria</taxon>
        <taxon>Thermotogati</taxon>
        <taxon>Thermotogota</taxon>
        <taxon>Thermotogae</taxon>
        <taxon>Kosmotogales</taxon>
        <taxon>Kosmotogaceae</taxon>
        <taxon>Kosmotoga</taxon>
    </lineage>
</organism>
<dbReference type="HOGENOM" id="CLU_034084_2_1_0"/>
<dbReference type="InterPro" id="IPR013815">
    <property type="entry name" value="ATP_grasp_subdomain_1"/>
</dbReference>
<gene>
    <name evidence="3" type="ordered locus">Kole_1764</name>
</gene>
<dbReference type="Gene3D" id="3.30.470.20">
    <property type="entry name" value="ATP-grasp fold, B domain"/>
    <property type="match status" value="1"/>
</dbReference>
<accession>C5CFV5</accession>
<evidence type="ECO:0000259" key="2">
    <source>
        <dbReference type="PROSITE" id="PS50975"/>
    </source>
</evidence>
<reference evidence="3 4" key="1">
    <citation type="submission" date="2009-06" db="EMBL/GenBank/DDBJ databases">
        <title>Complete sequence of Thermotogales bacterium TBF 19.5.1.</title>
        <authorList>
            <consortium name="US DOE Joint Genome Institute"/>
            <person name="Lucas S."/>
            <person name="Copeland A."/>
            <person name="Lapidus A."/>
            <person name="Glavina del Rio T."/>
            <person name="Tice H."/>
            <person name="Bruce D."/>
            <person name="Goodwin L."/>
            <person name="Pitluck S."/>
            <person name="Chertkov O."/>
            <person name="Brettin T."/>
            <person name="Detter J.C."/>
            <person name="Han C."/>
            <person name="Schmutz J."/>
            <person name="Larimer F."/>
            <person name="Land M."/>
            <person name="Hauser L."/>
            <person name="Kyrpides N."/>
            <person name="Ovchinnikova G."/>
            <person name="Noll K."/>
        </authorList>
    </citation>
    <scope>NUCLEOTIDE SEQUENCE [LARGE SCALE GENOMIC DNA]</scope>
    <source>
        <strain evidence="4">ATCC BAA-1733 / DSM 21960 / TBF 19.5.1</strain>
    </source>
</reference>
<evidence type="ECO:0000256" key="1">
    <source>
        <dbReference type="PROSITE-ProRule" id="PRU00409"/>
    </source>
</evidence>